<dbReference type="Proteomes" id="UP000827092">
    <property type="component" value="Unassembled WGS sequence"/>
</dbReference>
<dbReference type="AlphaFoldDB" id="A0AAV6UYQ0"/>
<evidence type="ECO:0000313" key="2">
    <source>
        <dbReference type="Proteomes" id="UP000827092"/>
    </source>
</evidence>
<name>A0AAV6UYQ0_9ARAC</name>
<sequence>MCCIARTLNHGSLCFTSLARCRLLGSKGSTGMKRSSAAGVVGARRGGGASSKRFIESSAPVDKHRHLLFFVRTMLIDTEAPGEDEDRDAAGVWGSCGDGEGVMSGGTSVGVGLVGGKDRDGIVWRGWRRSLEQAISFGRCCGSGQRLTF</sequence>
<gene>
    <name evidence="1" type="ORF">JTE90_026611</name>
</gene>
<dbReference type="EMBL" id="JAFNEN010000212">
    <property type="protein sequence ID" value="KAG8189567.1"/>
    <property type="molecule type" value="Genomic_DNA"/>
</dbReference>
<organism evidence="1 2">
    <name type="scientific">Oedothorax gibbosus</name>
    <dbReference type="NCBI Taxonomy" id="931172"/>
    <lineage>
        <taxon>Eukaryota</taxon>
        <taxon>Metazoa</taxon>
        <taxon>Ecdysozoa</taxon>
        <taxon>Arthropoda</taxon>
        <taxon>Chelicerata</taxon>
        <taxon>Arachnida</taxon>
        <taxon>Araneae</taxon>
        <taxon>Araneomorphae</taxon>
        <taxon>Entelegynae</taxon>
        <taxon>Araneoidea</taxon>
        <taxon>Linyphiidae</taxon>
        <taxon>Erigoninae</taxon>
        <taxon>Oedothorax</taxon>
    </lineage>
</organism>
<keyword evidence="2" id="KW-1185">Reference proteome</keyword>
<accession>A0AAV6UYQ0</accession>
<evidence type="ECO:0000313" key="1">
    <source>
        <dbReference type="EMBL" id="KAG8189567.1"/>
    </source>
</evidence>
<protein>
    <submittedName>
        <fullName evidence="1">Uncharacterized protein</fullName>
    </submittedName>
</protein>
<proteinExistence type="predicted"/>
<reference evidence="1 2" key="1">
    <citation type="journal article" date="2022" name="Nat. Ecol. Evol.">
        <title>A masculinizing supergene underlies an exaggerated male reproductive morph in a spider.</title>
        <authorList>
            <person name="Hendrickx F."/>
            <person name="De Corte Z."/>
            <person name="Sonet G."/>
            <person name="Van Belleghem S.M."/>
            <person name="Kostlbacher S."/>
            <person name="Vangestel C."/>
        </authorList>
    </citation>
    <scope>NUCLEOTIDE SEQUENCE [LARGE SCALE GENOMIC DNA]</scope>
    <source>
        <strain evidence="1">W744_W776</strain>
    </source>
</reference>
<comment type="caution">
    <text evidence="1">The sequence shown here is derived from an EMBL/GenBank/DDBJ whole genome shotgun (WGS) entry which is preliminary data.</text>
</comment>